<keyword evidence="2" id="KW-1185">Reference proteome</keyword>
<dbReference type="Proteomes" id="UP001283361">
    <property type="component" value="Unassembled WGS sequence"/>
</dbReference>
<gene>
    <name evidence="1" type="ORF">RRG08_014606</name>
</gene>
<evidence type="ECO:0000313" key="1">
    <source>
        <dbReference type="EMBL" id="KAK3755639.1"/>
    </source>
</evidence>
<dbReference type="EMBL" id="JAWDGP010005592">
    <property type="protein sequence ID" value="KAK3755639.1"/>
    <property type="molecule type" value="Genomic_DNA"/>
</dbReference>
<organism evidence="1 2">
    <name type="scientific">Elysia crispata</name>
    <name type="common">lettuce slug</name>
    <dbReference type="NCBI Taxonomy" id="231223"/>
    <lineage>
        <taxon>Eukaryota</taxon>
        <taxon>Metazoa</taxon>
        <taxon>Spiralia</taxon>
        <taxon>Lophotrochozoa</taxon>
        <taxon>Mollusca</taxon>
        <taxon>Gastropoda</taxon>
        <taxon>Heterobranchia</taxon>
        <taxon>Euthyneura</taxon>
        <taxon>Panpulmonata</taxon>
        <taxon>Sacoglossa</taxon>
        <taxon>Placobranchoidea</taxon>
        <taxon>Plakobranchidae</taxon>
        <taxon>Elysia</taxon>
    </lineage>
</organism>
<proteinExistence type="predicted"/>
<protein>
    <submittedName>
        <fullName evidence="1">Uncharacterized protein</fullName>
    </submittedName>
</protein>
<dbReference type="AlphaFoldDB" id="A0AAE1D386"/>
<comment type="caution">
    <text evidence="1">The sequence shown here is derived from an EMBL/GenBank/DDBJ whole genome shotgun (WGS) entry which is preliminary data.</text>
</comment>
<name>A0AAE1D386_9GAST</name>
<sequence length="86" mass="10082">MTFLDYFSEEVDNIHPHRIVCDSRERPPQGLLTDRLNLHCEGVHLESFDFVDFGKFSEKTGDFIFQTVFLLFEDTSKPLLFTIILI</sequence>
<accession>A0AAE1D386</accession>
<evidence type="ECO:0000313" key="2">
    <source>
        <dbReference type="Proteomes" id="UP001283361"/>
    </source>
</evidence>
<reference evidence="1" key="1">
    <citation type="journal article" date="2023" name="G3 (Bethesda)">
        <title>A reference genome for the long-term kleptoplast-retaining sea slug Elysia crispata morphotype clarki.</title>
        <authorList>
            <person name="Eastman K.E."/>
            <person name="Pendleton A.L."/>
            <person name="Shaikh M.A."/>
            <person name="Suttiyut T."/>
            <person name="Ogas R."/>
            <person name="Tomko P."/>
            <person name="Gavelis G."/>
            <person name="Widhalm J.R."/>
            <person name="Wisecaver J.H."/>
        </authorList>
    </citation>
    <scope>NUCLEOTIDE SEQUENCE</scope>
    <source>
        <strain evidence="1">ECLA1</strain>
    </source>
</reference>